<dbReference type="EMBL" id="LDXT01000092">
    <property type="protein sequence ID" value="KRT54342.1"/>
    <property type="molecule type" value="Genomic_DNA"/>
</dbReference>
<dbReference type="EMBL" id="LMXI01000564">
    <property type="protein sequence ID" value="KRT57277.1"/>
    <property type="molecule type" value="Genomic_DNA"/>
</dbReference>
<keyword evidence="4" id="KW-1185">Reference proteome</keyword>
<evidence type="ECO:0000313" key="3">
    <source>
        <dbReference type="Proteomes" id="UP000051276"/>
    </source>
</evidence>
<dbReference type="RefSeq" id="WP_057956572.1">
    <property type="nucleotide sequence ID" value="NZ_KQ556939.1"/>
</dbReference>
<organism evidence="1 4">
    <name type="scientific">endosymbiont of Ridgeia piscesae</name>
    <dbReference type="NCBI Taxonomy" id="54398"/>
    <lineage>
        <taxon>Bacteria</taxon>
        <taxon>Pseudomonadati</taxon>
        <taxon>Pseudomonadota</taxon>
        <taxon>Gammaproteobacteria</taxon>
        <taxon>sulfur-oxidizing symbionts</taxon>
    </lineage>
</organism>
<name>A0A0T5YVG0_9GAMM</name>
<dbReference type="AlphaFoldDB" id="A0A0T5YVG0"/>
<evidence type="ECO:0000313" key="2">
    <source>
        <dbReference type="EMBL" id="KRT57277.1"/>
    </source>
</evidence>
<proteinExistence type="predicted"/>
<accession>A0A0T5YVG0</accession>
<gene>
    <name evidence="1" type="ORF">Ga0074115_104103</name>
    <name evidence="2" type="ORF">Ga0076813_11307</name>
</gene>
<dbReference type="STRING" id="54398.Ga0074115_104103"/>
<comment type="caution">
    <text evidence="1">The sequence shown here is derived from an EMBL/GenBank/DDBJ whole genome shotgun (WGS) entry which is preliminary data.</text>
</comment>
<reference evidence="3 4" key="1">
    <citation type="submission" date="2015-11" db="EMBL/GenBank/DDBJ databases">
        <title>The genome of Candidatus Endoriftia persephone in Ridgeia piscesae and population structure of the North Eastern Pacific vestimentiferan symbionts.</title>
        <authorList>
            <person name="Perez M."/>
            <person name="Juniper K.S."/>
        </authorList>
    </citation>
    <scope>NUCLEOTIDE SEQUENCE [LARGE SCALE GENOMIC DNA]</scope>
    <source>
        <strain evidence="2">Ind10</strain>
        <strain evidence="1">Ind11</strain>
    </source>
</reference>
<protein>
    <recommendedName>
        <fullName evidence="5">Lipoprotein</fullName>
    </recommendedName>
</protein>
<dbReference type="OrthoDB" id="9916657at2"/>
<evidence type="ECO:0000313" key="1">
    <source>
        <dbReference type="EMBL" id="KRT54342.1"/>
    </source>
</evidence>
<sequence length="65" mass="7425">MLKSFWLLGGLLLLAACSDNDTMQVEYFGYQDCKRKLATKYEKQGSQPAAADMKAKAECKRQFKR</sequence>
<evidence type="ECO:0008006" key="5">
    <source>
        <dbReference type="Google" id="ProtNLM"/>
    </source>
</evidence>
<dbReference type="PROSITE" id="PS51257">
    <property type="entry name" value="PROKAR_LIPOPROTEIN"/>
    <property type="match status" value="1"/>
</dbReference>
<dbReference type="Proteomes" id="UP000051634">
    <property type="component" value="Unassembled WGS sequence"/>
</dbReference>
<evidence type="ECO:0000313" key="4">
    <source>
        <dbReference type="Proteomes" id="UP000051634"/>
    </source>
</evidence>
<dbReference type="Proteomes" id="UP000051276">
    <property type="component" value="Unassembled WGS sequence"/>
</dbReference>